<feature type="compositionally biased region" description="Basic residues" evidence="1">
    <location>
        <begin position="72"/>
        <end position="83"/>
    </location>
</feature>
<dbReference type="GO" id="GO:0003924">
    <property type="term" value="F:GTPase activity"/>
    <property type="evidence" value="ECO:0007669"/>
    <property type="project" value="TreeGrafter"/>
</dbReference>
<proteinExistence type="predicted"/>
<accession>A0AAD9IWZ5</accession>
<dbReference type="Proteomes" id="UP001208570">
    <property type="component" value="Unassembled WGS sequence"/>
</dbReference>
<name>A0AAD9IWZ5_9ANNE</name>
<dbReference type="GO" id="GO:0005525">
    <property type="term" value="F:GTP binding"/>
    <property type="evidence" value="ECO:0007669"/>
    <property type="project" value="TreeGrafter"/>
</dbReference>
<dbReference type="InterPro" id="IPR030387">
    <property type="entry name" value="G_Bms1/Tsr1_dom"/>
</dbReference>
<gene>
    <name evidence="3" type="ORF">LSH36_1026g00011</name>
</gene>
<evidence type="ECO:0000259" key="2">
    <source>
        <dbReference type="PROSITE" id="PS51714"/>
    </source>
</evidence>
<protein>
    <recommendedName>
        <fullName evidence="2">Bms1-type G domain-containing protein</fullName>
    </recommendedName>
</protein>
<evidence type="ECO:0000256" key="1">
    <source>
        <dbReference type="SAM" id="MobiDB-lite"/>
    </source>
</evidence>
<dbReference type="Pfam" id="PF08142">
    <property type="entry name" value="AARP2CN"/>
    <property type="match status" value="1"/>
</dbReference>
<dbReference type="GO" id="GO:0030688">
    <property type="term" value="C:preribosome, small subunit precursor"/>
    <property type="evidence" value="ECO:0007669"/>
    <property type="project" value="TreeGrafter"/>
</dbReference>
<organism evidence="3 4">
    <name type="scientific">Paralvinella palmiformis</name>
    <dbReference type="NCBI Taxonomy" id="53620"/>
    <lineage>
        <taxon>Eukaryota</taxon>
        <taxon>Metazoa</taxon>
        <taxon>Spiralia</taxon>
        <taxon>Lophotrochozoa</taxon>
        <taxon>Annelida</taxon>
        <taxon>Polychaeta</taxon>
        <taxon>Sedentaria</taxon>
        <taxon>Canalipalpata</taxon>
        <taxon>Terebellida</taxon>
        <taxon>Terebelliformia</taxon>
        <taxon>Alvinellidae</taxon>
        <taxon>Paralvinella</taxon>
    </lineage>
</organism>
<dbReference type="InterPro" id="IPR039761">
    <property type="entry name" value="Bms1/Tsr1"/>
</dbReference>
<dbReference type="PROSITE" id="PS51714">
    <property type="entry name" value="G_BMS1"/>
    <property type="match status" value="1"/>
</dbReference>
<dbReference type="GO" id="GO:0000462">
    <property type="term" value="P:maturation of SSU-rRNA from tricistronic rRNA transcript (SSU-rRNA, 5.8S rRNA, LSU-rRNA)"/>
    <property type="evidence" value="ECO:0007669"/>
    <property type="project" value="TreeGrafter"/>
</dbReference>
<reference evidence="3" key="1">
    <citation type="journal article" date="2023" name="Mol. Biol. Evol.">
        <title>Third-Generation Sequencing Reveals the Adaptive Role of the Epigenome in Three Deep-Sea Polychaetes.</title>
        <authorList>
            <person name="Perez M."/>
            <person name="Aroh O."/>
            <person name="Sun Y."/>
            <person name="Lan Y."/>
            <person name="Juniper S.K."/>
            <person name="Young C.R."/>
            <person name="Angers B."/>
            <person name="Qian P.Y."/>
        </authorList>
    </citation>
    <scope>NUCLEOTIDE SEQUENCE</scope>
    <source>
        <strain evidence="3">P08H-3</strain>
    </source>
</reference>
<dbReference type="GO" id="GO:0034511">
    <property type="term" value="F:U3 snoRNA binding"/>
    <property type="evidence" value="ECO:0007669"/>
    <property type="project" value="TreeGrafter"/>
</dbReference>
<dbReference type="GO" id="GO:0000479">
    <property type="term" value="P:endonucleolytic cleavage of tricistronic rRNA transcript (SSU-rRNA, 5.8S rRNA, LSU-rRNA)"/>
    <property type="evidence" value="ECO:0007669"/>
    <property type="project" value="TreeGrafter"/>
</dbReference>
<dbReference type="PANTHER" id="PTHR12858:SF1">
    <property type="entry name" value="PRE-RRNA-PROCESSING PROTEIN TSR1 HOMOLOG"/>
    <property type="match status" value="1"/>
</dbReference>
<dbReference type="GO" id="GO:0005634">
    <property type="term" value="C:nucleus"/>
    <property type="evidence" value="ECO:0007669"/>
    <property type="project" value="InterPro"/>
</dbReference>
<feature type="region of interest" description="Disordered" evidence="1">
    <location>
        <begin position="70"/>
        <end position="92"/>
    </location>
</feature>
<evidence type="ECO:0000313" key="3">
    <source>
        <dbReference type="EMBL" id="KAK2141883.1"/>
    </source>
</evidence>
<comment type="caution">
    <text evidence="3">The sequence shown here is derived from an EMBL/GenBank/DDBJ whole genome shotgun (WGS) entry which is preliminary data.</text>
</comment>
<dbReference type="AlphaFoldDB" id="A0AAD9IWZ5"/>
<dbReference type="Pfam" id="PF22298">
    <property type="entry name" value="Tsr1_G-like"/>
    <property type="match status" value="1"/>
</dbReference>
<sequence length="479" mass="53921">MASLRKKPGPGIQKSYYGDEDTARCSDCHNLSVHDLLAVPKHFDVGVKDTEESMAADTEQVRHRPGLFKQQNKTHKTGRHRSKGQLQKEARGRVGVKSLTTKVKGLLKRQERRNQAYQVRKDKRDEILTKKRSRGAQGSPPFLVAVVSLCKGLDPDAALQLINTCDEDGFVTVNDLGIYHLSIPRFKQRFSFVIPDYGNLYGLLDIAKVADIVIFLVSPESGVDRYGEHCLSCLFTQGMPSSLIAVQGLKLLPVKKQGEAKRMIHRQLEKRFPGVKCHSLDSVQDALVILRSIGSQKLNSIIYRERRPHMLAEDVTFELNDENVTFGTLKVSGYVRGHALSVNSLIHIPGWDTYQMIQIDAPVDPYPLQQRASRSHSVENMISSESTKQMDTSIMILECADPQQQESLQAEVIPDPMEGEQTWPTEEELAEAEESCKKMVKKVPKGTSDYQASWIVDEQSESDEELSDEVRCLGYFSHR</sequence>
<dbReference type="PANTHER" id="PTHR12858">
    <property type="entry name" value="RIBOSOME BIOGENESIS PROTEIN"/>
    <property type="match status" value="1"/>
</dbReference>
<dbReference type="InterPro" id="IPR012948">
    <property type="entry name" value="AARP2CN"/>
</dbReference>
<evidence type="ECO:0000313" key="4">
    <source>
        <dbReference type="Proteomes" id="UP001208570"/>
    </source>
</evidence>
<keyword evidence="4" id="KW-1185">Reference proteome</keyword>
<dbReference type="SMART" id="SM00785">
    <property type="entry name" value="AARP2CN"/>
    <property type="match status" value="1"/>
</dbReference>
<dbReference type="EMBL" id="JAODUP010001026">
    <property type="protein sequence ID" value="KAK2141883.1"/>
    <property type="molecule type" value="Genomic_DNA"/>
</dbReference>
<feature type="domain" description="Bms1-type G" evidence="2">
    <location>
        <begin position="140"/>
        <end position="299"/>
    </location>
</feature>